<organism evidence="2">
    <name type="scientific">Oikopleura dioica</name>
    <name type="common">Tunicate</name>
    <dbReference type="NCBI Taxonomy" id="34765"/>
    <lineage>
        <taxon>Eukaryota</taxon>
        <taxon>Metazoa</taxon>
        <taxon>Chordata</taxon>
        <taxon>Tunicata</taxon>
        <taxon>Appendicularia</taxon>
        <taxon>Copelata</taxon>
        <taxon>Oikopleuridae</taxon>
        <taxon>Oikopleura</taxon>
    </lineage>
</organism>
<keyword evidence="1" id="KW-0472">Membrane</keyword>
<dbReference type="Proteomes" id="UP000001307">
    <property type="component" value="Unassembled WGS sequence"/>
</dbReference>
<feature type="transmembrane region" description="Helical" evidence="1">
    <location>
        <begin position="456"/>
        <end position="474"/>
    </location>
</feature>
<protein>
    <submittedName>
        <fullName evidence="2">Uncharacterized protein</fullName>
    </submittedName>
</protein>
<evidence type="ECO:0000256" key="1">
    <source>
        <dbReference type="SAM" id="Phobius"/>
    </source>
</evidence>
<evidence type="ECO:0000313" key="2">
    <source>
        <dbReference type="EMBL" id="CBY10817.1"/>
    </source>
</evidence>
<dbReference type="OrthoDB" id="10484048at2759"/>
<dbReference type="AlphaFoldDB" id="E4XL56"/>
<sequence>MRVSIFFFASITAQRFVPETFQALCHVTQDDQSALAGFNETELAEVGAFAGLVIPIKESIRRMEEDVKIGNVLYSADFTDAVYLDILTIIKDVFFKCSLRFRFAIYFKNKFAFASLSQSTFGQNLDPCFKWNNKWCASAFDVIFSEEVDVASLRKFFFDIFADVSEASTREIEDMITAVAEFILSEVSYQYSADVLEYVLHPLWPAITGTDEVPDLSGAKQIIDVFRSRSTEPRNGDLGQYTDEICGQVNGIVNQFGKALKPPLAKFHSLYSNYFGGNFTTIDSIGQDFNTVWAFVRLIALHPDACDGLLDMLISEEFVENLFDADALTAQVIPMLQDIMTYEDSLGLPKEQTFYTGALGWLMFSARFNMMLKELLPYLDGYAKKNYIFAEIWGGFEATLGDNLEETVDVLDRSARNIETDLFCVIPEGENTTCDAVLEQIWEENGLPLNRDLCCAAPFVTFSTFVAFFIFISFL</sequence>
<keyword evidence="1" id="KW-0812">Transmembrane</keyword>
<gene>
    <name evidence="2" type="ORF">GSOID_T00014428001</name>
</gene>
<name>E4XL56_OIKDI</name>
<dbReference type="InParanoid" id="E4XL56"/>
<proteinExistence type="predicted"/>
<dbReference type="EMBL" id="FN653067">
    <property type="protein sequence ID" value="CBY10817.1"/>
    <property type="molecule type" value="Genomic_DNA"/>
</dbReference>
<keyword evidence="3" id="KW-1185">Reference proteome</keyword>
<reference evidence="2" key="1">
    <citation type="journal article" date="2010" name="Science">
        <title>Plasticity of animal genome architecture unmasked by rapid evolution of a pelagic tunicate.</title>
        <authorList>
            <person name="Denoeud F."/>
            <person name="Henriet S."/>
            <person name="Mungpakdee S."/>
            <person name="Aury J.M."/>
            <person name="Da Silva C."/>
            <person name="Brinkmann H."/>
            <person name="Mikhaleva J."/>
            <person name="Olsen L.C."/>
            <person name="Jubin C."/>
            <person name="Canestro C."/>
            <person name="Bouquet J.M."/>
            <person name="Danks G."/>
            <person name="Poulain J."/>
            <person name="Campsteijn C."/>
            <person name="Adamski M."/>
            <person name="Cross I."/>
            <person name="Yadetie F."/>
            <person name="Muffato M."/>
            <person name="Louis A."/>
            <person name="Butcher S."/>
            <person name="Tsagkogeorga G."/>
            <person name="Konrad A."/>
            <person name="Singh S."/>
            <person name="Jensen M.F."/>
            <person name="Cong E.H."/>
            <person name="Eikeseth-Otteraa H."/>
            <person name="Noel B."/>
            <person name="Anthouard V."/>
            <person name="Porcel B.M."/>
            <person name="Kachouri-Lafond R."/>
            <person name="Nishino A."/>
            <person name="Ugolini M."/>
            <person name="Chourrout P."/>
            <person name="Nishida H."/>
            <person name="Aasland R."/>
            <person name="Huzurbazar S."/>
            <person name="Westhof E."/>
            <person name="Delsuc F."/>
            <person name="Lehrach H."/>
            <person name="Reinhardt R."/>
            <person name="Weissenbach J."/>
            <person name="Roy S.W."/>
            <person name="Artiguenave F."/>
            <person name="Postlethwait J.H."/>
            <person name="Manak J.R."/>
            <person name="Thompson E.M."/>
            <person name="Jaillon O."/>
            <person name="Du Pasquier L."/>
            <person name="Boudinot P."/>
            <person name="Liberles D.A."/>
            <person name="Volff J.N."/>
            <person name="Philippe H."/>
            <person name="Lenhard B."/>
            <person name="Roest Crollius H."/>
            <person name="Wincker P."/>
            <person name="Chourrout D."/>
        </authorList>
    </citation>
    <scope>NUCLEOTIDE SEQUENCE [LARGE SCALE GENOMIC DNA]</scope>
</reference>
<evidence type="ECO:0000313" key="3">
    <source>
        <dbReference type="Proteomes" id="UP000001307"/>
    </source>
</evidence>
<keyword evidence="1" id="KW-1133">Transmembrane helix</keyword>
<accession>E4XL56</accession>